<dbReference type="Pfam" id="PF00933">
    <property type="entry name" value="Glyco_hydro_3"/>
    <property type="match status" value="1"/>
</dbReference>
<dbReference type="InterPro" id="IPR036962">
    <property type="entry name" value="Glyco_hydro_3_N_sf"/>
</dbReference>
<evidence type="ECO:0000313" key="7">
    <source>
        <dbReference type="EMBL" id="MCV9387403.1"/>
    </source>
</evidence>
<dbReference type="Proteomes" id="UP001300692">
    <property type="component" value="Unassembled WGS sequence"/>
</dbReference>
<accession>A0ABT3CVY6</accession>
<feature type="signal peptide" evidence="5">
    <location>
        <begin position="1"/>
        <end position="22"/>
    </location>
</feature>
<feature type="chain" id="PRO_5047333218" evidence="5">
    <location>
        <begin position="23"/>
        <end position="775"/>
    </location>
</feature>
<evidence type="ECO:0000259" key="6">
    <source>
        <dbReference type="SMART" id="SM01217"/>
    </source>
</evidence>
<dbReference type="InterPro" id="IPR036881">
    <property type="entry name" value="Glyco_hydro_3_C_sf"/>
</dbReference>
<comment type="similarity">
    <text evidence="1 4">Belongs to the glycosyl hydrolase 3 family.</text>
</comment>
<dbReference type="InterPro" id="IPR001764">
    <property type="entry name" value="Glyco_hydro_3_N"/>
</dbReference>
<dbReference type="InterPro" id="IPR013783">
    <property type="entry name" value="Ig-like_fold"/>
</dbReference>
<dbReference type="RefSeq" id="WP_264138227.1">
    <property type="nucleotide sequence ID" value="NZ_JAOYOD010000001.1"/>
</dbReference>
<dbReference type="Gene3D" id="3.40.50.1700">
    <property type="entry name" value="Glycoside hydrolase family 3 C-terminal domain"/>
    <property type="match status" value="1"/>
</dbReference>
<evidence type="ECO:0000256" key="5">
    <source>
        <dbReference type="SAM" id="SignalP"/>
    </source>
</evidence>
<keyword evidence="3" id="KW-0119">Carbohydrate metabolism</keyword>
<organism evidence="7 8">
    <name type="scientific">Reichenbachiella ulvae</name>
    <dbReference type="NCBI Taxonomy" id="2980104"/>
    <lineage>
        <taxon>Bacteria</taxon>
        <taxon>Pseudomonadati</taxon>
        <taxon>Bacteroidota</taxon>
        <taxon>Cytophagia</taxon>
        <taxon>Cytophagales</taxon>
        <taxon>Reichenbachiellaceae</taxon>
        <taxon>Reichenbachiella</taxon>
    </lineage>
</organism>
<evidence type="ECO:0000256" key="3">
    <source>
        <dbReference type="ARBA" id="ARBA00023277"/>
    </source>
</evidence>
<evidence type="ECO:0000256" key="1">
    <source>
        <dbReference type="ARBA" id="ARBA00005336"/>
    </source>
</evidence>
<feature type="domain" description="Fibronectin type III-like" evidence="6">
    <location>
        <begin position="666"/>
        <end position="737"/>
    </location>
</feature>
<protein>
    <submittedName>
        <fullName evidence="7">Glycoside hydrolase family 3 C-terminal domain-containing protein</fullName>
    </submittedName>
</protein>
<dbReference type="PROSITE" id="PS00775">
    <property type="entry name" value="GLYCOSYL_HYDROL_F3"/>
    <property type="match status" value="1"/>
</dbReference>
<dbReference type="Gene3D" id="2.60.40.10">
    <property type="entry name" value="Immunoglobulins"/>
    <property type="match status" value="1"/>
</dbReference>
<dbReference type="Pfam" id="PF14310">
    <property type="entry name" value="Fn3-like"/>
    <property type="match status" value="1"/>
</dbReference>
<dbReference type="EMBL" id="JAOYOD010000001">
    <property type="protein sequence ID" value="MCV9387403.1"/>
    <property type="molecule type" value="Genomic_DNA"/>
</dbReference>
<dbReference type="SMART" id="SM01217">
    <property type="entry name" value="Fn3_like"/>
    <property type="match status" value="1"/>
</dbReference>
<evidence type="ECO:0000256" key="4">
    <source>
        <dbReference type="RuleBase" id="RU361161"/>
    </source>
</evidence>
<dbReference type="InterPro" id="IPR050288">
    <property type="entry name" value="Cellulose_deg_GH3"/>
</dbReference>
<gene>
    <name evidence="7" type="ORF">N7U62_12055</name>
</gene>
<dbReference type="Gene3D" id="3.20.20.300">
    <property type="entry name" value="Glycoside hydrolase, family 3, N-terminal domain"/>
    <property type="match status" value="1"/>
</dbReference>
<dbReference type="InterPro" id="IPR019800">
    <property type="entry name" value="Glyco_hydro_3_AS"/>
</dbReference>
<dbReference type="InterPro" id="IPR017853">
    <property type="entry name" value="GH"/>
</dbReference>
<dbReference type="PRINTS" id="PR00133">
    <property type="entry name" value="GLHYDRLASE3"/>
</dbReference>
<sequence>MKLRILLFVGLLAFTSWEMSYAQGSLDVKALIEQMTLEEKERVVVGSEMEIPWSEGGSTGVGQVGGEVPGAAGKSLTNKRLGLNTVVFADGPAGVRIDPIRPNESNKTFYATAFPVATMLASSFNLELMKEVGTAFGHEAKEYGVDILLAPALNIHRNPLGGRNFEYYSEDPYLSGKMASYFTQGVQEQGVGVSIKHYAANNQETNRARVDAVITERAMREIYLRGFEIAIKESDPWTVMTAYNKVNGAFASESEELLTTILREEWGFDGFVMTDWFAGTDIPGQLKAGNDLLMPGTPGHKGLIVQAVKDGKMSEEDLNKNVEAILNIYKQTLEFKGYESSGSPDLKASQAIAKKAATEGVILLKNEEGALPLASSAKLALFGVASYETIATGTGSGNVNKAYSISIAQGLENSKQAIHSELQEVYTQYIKKTREDMGPKAWSFGPDKILPEKIWTQEEIAAFVAQSEMGIFTLNRTSGEFYDRQQGYDFYLSQEEQDLIKNISAAYRAEGKKFVVILNIGGVIETQSWKEYADAILLMWQAGQEGGDAVADILTGKVSPSGKLPMTFPNYYMDHYSSRNFPGRELVDNPYPSPFDAVESEVIYEEGIYVGYRYFETFDVGVSYPFGYGLSYTQFEFSDLKAAMTDEGELTLKCKVRNTGSKAGKEVAQVYVSSPDGKLEKPAKELRAFAKTQSLKPGKSETLIFELNAKDLASFDSATSTWILEKGIYTISIGGGLHDLQLSDSVVLKSGLEVMKTSKSMAPKREIDVLTKRKD</sequence>
<dbReference type="InterPro" id="IPR026891">
    <property type="entry name" value="Fn3-like"/>
</dbReference>
<keyword evidence="2 4" id="KW-0378">Hydrolase</keyword>
<evidence type="ECO:0000256" key="2">
    <source>
        <dbReference type="ARBA" id="ARBA00022801"/>
    </source>
</evidence>
<name>A0ABT3CVY6_9BACT</name>
<reference evidence="7 8" key="1">
    <citation type="submission" date="2022-10" db="EMBL/GenBank/DDBJ databases">
        <title>Comparative genomics and taxonomic characterization of three novel marine species of genus Reichenbachiella exhibiting antioxidant and polysaccharide degradation activities.</title>
        <authorList>
            <person name="Muhammad N."/>
            <person name="Lee Y.-J."/>
            <person name="Ko J."/>
            <person name="Kim S.-G."/>
        </authorList>
    </citation>
    <scope>NUCLEOTIDE SEQUENCE [LARGE SCALE GENOMIC DNA]</scope>
    <source>
        <strain evidence="7 8">ABR2-5</strain>
    </source>
</reference>
<dbReference type="SUPFAM" id="SSF52279">
    <property type="entry name" value="Beta-D-glucan exohydrolase, C-terminal domain"/>
    <property type="match status" value="1"/>
</dbReference>
<evidence type="ECO:0000313" key="8">
    <source>
        <dbReference type="Proteomes" id="UP001300692"/>
    </source>
</evidence>
<keyword evidence="5" id="KW-0732">Signal</keyword>
<dbReference type="PANTHER" id="PTHR42715:SF10">
    <property type="entry name" value="BETA-GLUCOSIDASE"/>
    <property type="match status" value="1"/>
</dbReference>
<dbReference type="SUPFAM" id="SSF51445">
    <property type="entry name" value="(Trans)glycosidases"/>
    <property type="match status" value="1"/>
</dbReference>
<dbReference type="GO" id="GO:0016787">
    <property type="term" value="F:hydrolase activity"/>
    <property type="evidence" value="ECO:0007669"/>
    <property type="project" value="UniProtKB-KW"/>
</dbReference>
<keyword evidence="4" id="KW-0326">Glycosidase</keyword>
<proteinExistence type="inferred from homology"/>
<keyword evidence="8" id="KW-1185">Reference proteome</keyword>
<dbReference type="Pfam" id="PF01915">
    <property type="entry name" value="Glyco_hydro_3_C"/>
    <property type="match status" value="1"/>
</dbReference>
<comment type="caution">
    <text evidence="7">The sequence shown here is derived from an EMBL/GenBank/DDBJ whole genome shotgun (WGS) entry which is preliminary data.</text>
</comment>
<dbReference type="InterPro" id="IPR002772">
    <property type="entry name" value="Glyco_hydro_3_C"/>
</dbReference>
<dbReference type="PANTHER" id="PTHR42715">
    <property type="entry name" value="BETA-GLUCOSIDASE"/>
    <property type="match status" value="1"/>
</dbReference>